<keyword evidence="3" id="KW-0227">DNA damage</keyword>
<feature type="region of interest" description="Disordered" evidence="7">
    <location>
        <begin position="184"/>
        <end position="215"/>
    </location>
</feature>
<keyword evidence="10" id="KW-1185">Reference proteome</keyword>
<evidence type="ECO:0000256" key="2">
    <source>
        <dbReference type="ARBA" id="ARBA00022741"/>
    </source>
</evidence>
<keyword evidence="9" id="KW-0378">Hydrolase</keyword>
<dbReference type="GO" id="GO:0140664">
    <property type="term" value="F:ATP-dependent DNA damage sensor activity"/>
    <property type="evidence" value="ECO:0007669"/>
    <property type="project" value="InterPro"/>
</dbReference>
<dbReference type="GO" id="GO:0005657">
    <property type="term" value="C:replication fork"/>
    <property type="evidence" value="ECO:0007669"/>
    <property type="project" value="TreeGrafter"/>
</dbReference>
<dbReference type="Pfam" id="PF06745">
    <property type="entry name" value="ATPase"/>
    <property type="match status" value="1"/>
</dbReference>
<dbReference type="InterPro" id="IPR020588">
    <property type="entry name" value="RecA_ATP-bd"/>
</dbReference>
<gene>
    <name evidence="9" type="ORF">B0T18DRAFT_431252</name>
</gene>
<evidence type="ECO:0000259" key="8">
    <source>
        <dbReference type="PROSITE" id="PS50162"/>
    </source>
</evidence>
<keyword evidence="4" id="KW-0067">ATP-binding</keyword>
<keyword evidence="6" id="KW-0539">Nucleus</keyword>
<dbReference type="GO" id="GO:0008821">
    <property type="term" value="F:crossover junction DNA endonuclease activity"/>
    <property type="evidence" value="ECO:0007669"/>
    <property type="project" value="TreeGrafter"/>
</dbReference>
<dbReference type="GO" id="GO:0005524">
    <property type="term" value="F:ATP binding"/>
    <property type="evidence" value="ECO:0007669"/>
    <property type="project" value="UniProtKB-KW"/>
</dbReference>
<comment type="caution">
    <text evidence="9">The sequence shown here is derived from an EMBL/GenBank/DDBJ whole genome shotgun (WGS) entry which is preliminary data.</text>
</comment>
<evidence type="ECO:0000256" key="5">
    <source>
        <dbReference type="ARBA" id="ARBA00023204"/>
    </source>
</evidence>
<evidence type="ECO:0000313" key="10">
    <source>
        <dbReference type="Proteomes" id="UP001172155"/>
    </source>
</evidence>
<dbReference type="GO" id="GO:0033063">
    <property type="term" value="C:Rad51B-Rad51C-Rad51D-XRCC2 complex"/>
    <property type="evidence" value="ECO:0007669"/>
    <property type="project" value="TreeGrafter"/>
</dbReference>
<proteinExistence type="predicted"/>
<dbReference type="GO" id="GO:0033065">
    <property type="term" value="C:Rad51C-XRCC3 complex"/>
    <property type="evidence" value="ECO:0007669"/>
    <property type="project" value="TreeGrafter"/>
</dbReference>
<evidence type="ECO:0000256" key="3">
    <source>
        <dbReference type="ARBA" id="ARBA00022763"/>
    </source>
</evidence>
<evidence type="ECO:0000256" key="4">
    <source>
        <dbReference type="ARBA" id="ARBA00022840"/>
    </source>
</evidence>
<sequence>MDYHDIHGHDVFSFDLPSTHRLPTVSAAEALLDFEENEGTFIPTGIPDLDLVLGSVLGHDGGGEGGIQRGQVTEIWGPPGSGKTAFGIQLAAHCLRDGGEVVWVDFTHRVSFERMRHVVGAAIETQDEESTLAFLDLVTYYMFDSLPHFVAQICRPTWHVPPATALIVIDSLSALVTYALPREDDAADSGAPGGPGKPPGPAPPGDAKDKKKDPAAARRHETLQYIIGSLQKLAAARDLAVVILTESSTRSDLEHDTALTPVVMGAAWEQGISTRLLLFRDWADGLESRALHFAAVKKLNGKAESESVDHVSAFDMTQDGVRPPQLQPQIRPLILLPPQIPLQRHIRASSPLVLRCQIAKMMKTTGGTTRGFQQQ</sequence>
<comment type="subcellular location">
    <subcellularLocation>
        <location evidence="1">Nucleus</location>
    </subcellularLocation>
</comment>
<dbReference type="InterPro" id="IPR052093">
    <property type="entry name" value="HR_Repair_Mediator"/>
</dbReference>
<dbReference type="SUPFAM" id="SSF52540">
    <property type="entry name" value="P-loop containing nucleoside triphosphate hydrolases"/>
    <property type="match status" value="1"/>
</dbReference>
<dbReference type="PANTHER" id="PTHR46239">
    <property type="entry name" value="DNA REPAIR PROTEIN RAD51 HOMOLOG 3 RAD51C"/>
    <property type="match status" value="1"/>
</dbReference>
<dbReference type="PANTHER" id="PTHR46239:SF1">
    <property type="entry name" value="DNA REPAIR PROTEIN RAD51 HOMOLOG 3"/>
    <property type="match status" value="1"/>
</dbReference>
<keyword evidence="5" id="KW-0234">DNA repair</keyword>
<evidence type="ECO:0000256" key="7">
    <source>
        <dbReference type="SAM" id="MobiDB-lite"/>
    </source>
</evidence>
<feature type="compositionally biased region" description="Basic and acidic residues" evidence="7">
    <location>
        <begin position="206"/>
        <end position="215"/>
    </location>
</feature>
<dbReference type="Gene3D" id="3.40.50.300">
    <property type="entry name" value="P-loop containing nucleotide triphosphate hydrolases"/>
    <property type="match status" value="1"/>
</dbReference>
<protein>
    <submittedName>
        <fullName evidence="9">P-loop containing nucleoside triphosphate hydrolase protein</fullName>
    </submittedName>
</protein>
<dbReference type="PROSITE" id="PS50162">
    <property type="entry name" value="RECA_2"/>
    <property type="match status" value="1"/>
</dbReference>
<feature type="domain" description="RecA family profile 1" evidence="8">
    <location>
        <begin position="38"/>
        <end position="247"/>
    </location>
</feature>
<dbReference type="GO" id="GO:0000400">
    <property type="term" value="F:four-way junction DNA binding"/>
    <property type="evidence" value="ECO:0007669"/>
    <property type="project" value="TreeGrafter"/>
</dbReference>
<evidence type="ECO:0000256" key="1">
    <source>
        <dbReference type="ARBA" id="ARBA00004123"/>
    </source>
</evidence>
<dbReference type="EMBL" id="JAUKUD010000005">
    <property type="protein sequence ID" value="KAK0744105.1"/>
    <property type="molecule type" value="Genomic_DNA"/>
</dbReference>
<evidence type="ECO:0000256" key="6">
    <source>
        <dbReference type="ARBA" id="ARBA00023242"/>
    </source>
</evidence>
<dbReference type="GO" id="GO:0000707">
    <property type="term" value="P:meiotic DNA recombinase assembly"/>
    <property type="evidence" value="ECO:0007669"/>
    <property type="project" value="TreeGrafter"/>
</dbReference>
<organism evidence="9 10">
    <name type="scientific">Schizothecium vesticola</name>
    <dbReference type="NCBI Taxonomy" id="314040"/>
    <lineage>
        <taxon>Eukaryota</taxon>
        <taxon>Fungi</taxon>
        <taxon>Dikarya</taxon>
        <taxon>Ascomycota</taxon>
        <taxon>Pezizomycotina</taxon>
        <taxon>Sordariomycetes</taxon>
        <taxon>Sordariomycetidae</taxon>
        <taxon>Sordariales</taxon>
        <taxon>Schizotheciaceae</taxon>
        <taxon>Schizothecium</taxon>
    </lineage>
</organism>
<keyword evidence="2" id="KW-0547">Nucleotide-binding</keyword>
<dbReference type="GO" id="GO:0007131">
    <property type="term" value="P:reciprocal meiotic recombination"/>
    <property type="evidence" value="ECO:0007669"/>
    <property type="project" value="TreeGrafter"/>
</dbReference>
<dbReference type="Proteomes" id="UP001172155">
    <property type="component" value="Unassembled WGS sequence"/>
</dbReference>
<dbReference type="InterPro" id="IPR027417">
    <property type="entry name" value="P-loop_NTPase"/>
</dbReference>
<dbReference type="InterPro" id="IPR014774">
    <property type="entry name" value="KaiC-like_dom"/>
</dbReference>
<accession>A0AA40K349</accession>
<feature type="compositionally biased region" description="Pro residues" evidence="7">
    <location>
        <begin position="195"/>
        <end position="204"/>
    </location>
</feature>
<reference evidence="9" key="1">
    <citation type="submission" date="2023-06" db="EMBL/GenBank/DDBJ databases">
        <title>Genome-scale phylogeny and comparative genomics of the fungal order Sordariales.</title>
        <authorList>
            <consortium name="Lawrence Berkeley National Laboratory"/>
            <person name="Hensen N."/>
            <person name="Bonometti L."/>
            <person name="Westerberg I."/>
            <person name="Brannstrom I.O."/>
            <person name="Guillou S."/>
            <person name="Cros-Aarteil S."/>
            <person name="Calhoun S."/>
            <person name="Haridas S."/>
            <person name="Kuo A."/>
            <person name="Mondo S."/>
            <person name="Pangilinan J."/>
            <person name="Riley R."/>
            <person name="LaButti K."/>
            <person name="Andreopoulos B."/>
            <person name="Lipzen A."/>
            <person name="Chen C."/>
            <person name="Yanf M."/>
            <person name="Daum C."/>
            <person name="Ng V."/>
            <person name="Clum A."/>
            <person name="Steindorff A."/>
            <person name="Ohm R."/>
            <person name="Martin F."/>
            <person name="Silar P."/>
            <person name="Natvig D."/>
            <person name="Lalanne C."/>
            <person name="Gautier V."/>
            <person name="Ament-velasquez S.L."/>
            <person name="Kruys A."/>
            <person name="Hutchinson M.I."/>
            <person name="Powell A.J."/>
            <person name="Barry K."/>
            <person name="Miller A.N."/>
            <person name="Grigoriev I.V."/>
            <person name="Debuchy R."/>
            <person name="Gladieux P."/>
            <person name="Thoren M.H."/>
            <person name="Johannesson H."/>
        </authorList>
    </citation>
    <scope>NUCLEOTIDE SEQUENCE</scope>
    <source>
        <strain evidence="9">SMH3187-1</strain>
    </source>
</reference>
<dbReference type="AlphaFoldDB" id="A0AA40K349"/>
<name>A0AA40K349_9PEZI</name>
<evidence type="ECO:0000313" key="9">
    <source>
        <dbReference type="EMBL" id="KAK0744105.1"/>
    </source>
</evidence>
<dbReference type="CDD" id="cd01393">
    <property type="entry name" value="RecA-like"/>
    <property type="match status" value="1"/>
</dbReference>